<name>A0A6C2UBJ4_PONDE</name>
<comment type="subcellular location">
    <subcellularLocation>
        <location evidence="1">Membrane</location>
        <topology evidence="1">Multi-pass membrane protein</topology>
    </subcellularLocation>
</comment>
<keyword evidence="5 7" id="KW-1133">Transmembrane helix</keyword>
<dbReference type="GO" id="GO:0034755">
    <property type="term" value="P:iron ion transmembrane transport"/>
    <property type="evidence" value="ECO:0007669"/>
    <property type="project" value="TreeGrafter"/>
</dbReference>
<evidence type="ECO:0000256" key="5">
    <source>
        <dbReference type="ARBA" id="ARBA00022989"/>
    </source>
</evidence>
<reference evidence="8 9" key="1">
    <citation type="submission" date="2019-04" db="EMBL/GenBank/DDBJ databases">
        <authorList>
            <person name="Van Vliet M D."/>
        </authorList>
    </citation>
    <scope>NUCLEOTIDE SEQUENCE [LARGE SCALE GENOMIC DNA]</scope>
    <source>
        <strain evidence="8 9">F1</strain>
    </source>
</reference>
<keyword evidence="9" id="KW-1185">Reference proteome</keyword>
<feature type="transmembrane region" description="Helical" evidence="7">
    <location>
        <begin position="274"/>
        <end position="295"/>
    </location>
</feature>
<dbReference type="EMBL" id="CAAHFG010000004">
    <property type="protein sequence ID" value="VGO17460.1"/>
    <property type="molecule type" value="Genomic_DNA"/>
</dbReference>
<dbReference type="GO" id="GO:0005384">
    <property type="term" value="F:manganese ion transmembrane transporter activity"/>
    <property type="evidence" value="ECO:0007669"/>
    <property type="project" value="TreeGrafter"/>
</dbReference>
<keyword evidence="2" id="KW-0813">Transport</keyword>
<feature type="transmembrane region" description="Helical" evidence="7">
    <location>
        <begin position="188"/>
        <end position="213"/>
    </location>
</feature>
<dbReference type="Proteomes" id="UP000366872">
    <property type="component" value="Unassembled WGS sequence"/>
</dbReference>
<evidence type="ECO:0000256" key="1">
    <source>
        <dbReference type="ARBA" id="ARBA00004141"/>
    </source>
</evidence>
<feature type="transmembrane region" description="Helical" evidence="7">
    <location>
        <begin position="68"/>
        <end position="89"/>
    </location>
</feature>
<feature type="transmembrane region" description="Helical" evidence="7">
    <location>
        <begin position="109"/>
        <end position="135"/>
    </location>
</feature>
<feature type="transmembrane region" description="Helical" evidence="7">
    <location>
        <begin position="155"/>
        <end position="176"/>
    </location>
</feature>
<feature type="transmembrane region" description="Helical" evidence="7">
    <location>
        <begin position="233"/>
        <end position="253"/>
    </location>
</feature>
<dbReference type="PANTHER" id="PTHR11706:SF33">
    <property type="entry name" value="NATURAL RESISTANCE-ASSOCIATED MACROPHAGE PROTEIN 2"/>
    <property type="match status" value="1"/>
</dbReference>
<evidence type="ECO:0000256" key="7">
    <source>
        <dbReference type="SAM" id="Phobius"/>
    </source>
</evidence>
<feature type="transmembrane region" description="Helical" evidence="7">
    <location>
        <begin position="430"/>
        <end position="449"/>
    </location>
</feature>
<keyword evidence="4" id="KW-0769">Symport</keyword>
<feature type="transmembrane region" description="Helical" evidence="7">
    <location>
        <begin position="39"/>
        <end position="62"/>
    </location>
</feature>
<dbReference type="GO" id="GO:0015086">
    <property type="term" value="F:cadmium ion transmembrane transporter activity"/>
    <property type="evidence" value="ECO:0007669"/>
    <property type="project" value="TreeGrafter"/>
</dbReference>
<feature type="transmembrane region" description="Helical" evidence="7">
    <location>
        <begin position="368"/>
        <end position="384"/>
    </location>
</feature>
<evidence type="ECO:0000256" key="2">
    <source>
        <dbReference type="ARBA" id="ARBA00022448"/>
    </source>
</evidence>
<organism evidence="8 9">
    <name type="scientific">Pontiella desulfatans</name>
    <dbReference type="NCBI Taxonomy" id="2750659"/>
    <lineage>
        <taxon>Bacteria</taxon>
        <taxon>Pseudomonadati</taxon>
        <taxon>Kiritimatiellota</taxon>
        <taxon>Kiritimatiellia</taxon>
        <taxon>Kiritimatiellales</taxon>
        <taxon>Pontiellaceae</taxon>
        <taxon>Pontiella</taxon>
    </lineage>
</organism>
<sequence>MASKWDPEKIRAEEEHLLDLEQQPFGKKIRGYFKMTGPAWMQSAMTLGAGSAAASVVAGAFFGYQLLWVQPIAMFLGVFMMAALSNITLTKGERGYQVVKRELHPSIAFFWALATVVSTVIWHFGQYALLGGAFWDMANVAGIENSGDSQTVETVVRFAGGFLILGINIALTWNYGGKSKGIKFYESFLSWTIRGVMAAFLIVVVVQAVKLQVDWGAVLKGFFKISLPEGKGSLTTVLGAIGAAVGINMTFLYPYSILAKGWGKHHKGLARFDLVMSLFVPYVILTSLIIIGMAATVHGNLGEGVTTANFKPIDAAQSLAVVLGGPIGRIVFDLGFIGMACGAISAHMVCCGFTVCEMFGLEYTPKRYRMFTLVPAIGILGVMIKSPIWLPVIASALAFTMLPIAYVSFFILNNKRSYLGDAVGKGWKRIAVNAVLLVAVVLSLVGAGIKIKGGVIDKIRNMTKTEKAK</sequence>
<keyword evidence="3 7" id="KW-0812">Transmembrane</keyword>
<gene>
    <name evidence="8" type="primary">mntH</name>
    <name evidence="8" type="ORF">PDESU_06056</name>
</gene>
<dbReference type="PANTHER" id="PTHR11706">
    <property type="entry name" value="SOLUTE CARRIER PROTEIN FAMILY 11 MEMBER"/>
    <property type="match status" value="1"/>
</dbReference>
<keyword evidence="6 7" id="KW-0472">Membrane</keyword>
<dbReference type="GO" id="GO:0005886">
    <property type="term" value="C:plasma membrane"/>
    <property type="evidence" value="ECO:0007669"/>
    <property type="project" value="TreeGrafter"/>
</dbReference>
<dbReference type="GO" id="GO:0015293">
    <property type="term" value="F:symporter activity"/>
    <property type="evidence" value="ECO:0007669"/>
    <property type="project" value="UniProtKB-KW"/>
</dbReference>
<dbReference type="InterPro" id="IPR001046">
    <property type="entry name" value="NRAMP_fam"/>
</dbReference>
<feature type="transmembrane region" description="Helical" evidence="7">
    <location>
        <begin position="334"/>
        <end position="356"/>
    </location>
</feature>
<evidence type="ECO:0000313" key="8">
    <source>
        <dbReference type="EMBL" id="VGO17460.1"/>
    </source>
</evidence>
<feature type="transmembrane region" description="Helical" evidence="7">
    <location>
        <begin position="390"/>
        <end position="409"/>
    </location>
</feature>
<evidence type="ECO:0000313" key="9">
    <source>
        <dbReference type="Proteomes" id="UP000366872"/>
    </source>
</evidence>
<evidence type="ECO:0000256" key="3">
    <source>
        <dbReference type="ARBA" id="ARBA00022692"/>
    </source>
</evidence>
<dbReference type="AlphaFoldDB" id="A0A6C2UBJ4"/>
<evidence type="ECO:0000256" key="4">
    <source>
        <dbReference type="ARBA" id="ARBA00022847"/>
    </source>
</evidence>
<accession>A0A6C2UBJ4</accession>
<protein>
    <submittedName>
        <fullName evidence="8">Divalent metal cation transporter MntH</fullName>
    </submittedName>
</protein>
<evidence type="ECO:0000256" key="6">
    <source>
        <dbReference type="ARBA" id="ARBA00023136"/>
    </source>
</evidence>
<dbReference type="Pfam" id="PF01566">
    <property type="entry name" value="Nramp"/>
    <property type="match status" value="1"/>
</dbReference>
<proteinExistence type="predicted"/>